<organism evidence="3 4">
    <name type="scientific">Flavobacterium columnare</name>
    <dbReference type="NCBI Taxonomy" id="996"/>
    <lineage>
        <taxon>Bacteria</taxon>
        <taxon>Pseudomonadati</taxon>
        <taxon>Bacteroidota</taxon>
        <taxon>Flavobacteriia</taxon>
        <taxon>Flavobacteriales</taxon>
        <taxon>Flavobacteriaceae</taxon>
        <taxon>Flavobacterium</taxon>
    </lineage>
</organism>
<dbReference type="EMBL" id="MTCY01000012">
    <property type="protein sequence ID" value="OWP78100.1"/>
    <property type="molecule type" value="Genomic_DNA"/>
</dbReference>
<evidence type="ECO:0000313" key="3">
    <source>
        <dbReference type="EMBL" id="OWP78100.1"/>
    </source>
</evidence>
<feature type="modified residue" description="4-aspartylphosphate" evidence="1">
    <location>
        <position position="58"/>
    </location>
</feature>
<feature type="domain" description="Response regulatory" evidence="2">
    <location>
        <begin position="4"/>
        <end position="130"/>
    </location>
</feature>
<dbReference type="SMART" id="SM00448">
    <property type="entry name" value="REC"/>
    <property type="match status" value="1"/>
</dbReference>
<name>A0A246GBN3_9FLAO</name>
<proteinExistence type="predicted"/>
<dbReference type="Gene3D" id="3.40.50.2300">
    <property type="match status" value="1"/>
</dbReference>
<dbReference type="Proteomes" id="UP000198034">
    <property type="component" value="Unassembled WGS sequence"/>
</dbReference>
<sequence>MDIRILIVDDHPSMIEGYKVILSYNDFGYNINTTAAYNCESALKIIESNAHFDVAFLDHNLPAYKEGHIENGIDLAKIIRKHRPNTKIVFLTSHSESIILLDMIKRVNPDGILVKSDFTADELLIAFDKIIKGENYRSLTVDHNVKELLSNKAYLDETNRQIISLLSKGIKTKNIPNYLNLSMSSIEKRKANIKKFLDIEIGSDEDIVRAARKAGVI</sequence>
<dbReference type="InterPro" id="IPR001789">
    <property type="entry name" value="Sig_transdc_resp-reg_receiver"/>
</dbReference>
<protein>
    <recommendedName>
        <fullName evidence="2">Response regulatory domain-containing protein</fullName>
    </recommendedName>
</protein>
<dbReference type="InterPro" id="IPR011006">
    <property type="entry name" value="CheY-like_superfamily"/>
</dbReference>
<dbReference type="GO" id="GO:0000160">
    <property type="term" value="P:phosphorelay signal transduction system"/>
    <property type="evidence" value="ECO:0007669"/>
    <property type="project" value="InterPro"/>
</dbReference>
<dbReference type="PANTHER" id="PTHR45566">
    <property type="entry name" value="HTH-TYPE TRANSCRIPTIONAL REGULATOR YHJB-RELATED"/>
    <property type="match status" value="1"/>
</dbReference>
<comment type="caution">
    <text evidence="3">The sequence shown here is derived from an EMBL/GenBank/DDBJ whole genome shotgun (WGS) entry which is preliminary data.</text>
</comment>
<gene>
    <name evidence="3" type="ORF">BWK62_05720</name>
</gene>
<dbReference type="CDD" id="cd00156">
    <property type="entry name" value="REC"/>
    <property type="match status" value="1"/>
</dbReference>
<dbReference type="PROSITE" id="PS50110">
    <property type="entry name" value="RESPONSE_REGULATORY"/>
    <property type="match status" value="1"/>
</dbReference>
<dbReference type="PANTHER" id="PTHR45566:SF1">
    <property type="entry name" value="HTH-TYPE TRANSCRIPTIONAL REGULATOR YHJB-RELATED"/>
    <property type="match status" value="1"/>
</dbReference>
<keyword evidence="1" id="KW-0597">Phosphoprotein</keyword>
<dbReference type="SUPFAM" id="SSF52172">
    <property type="entry name" value="CheY-like"/>
    <property type="match status" value="1"/>
</dbReference>
<accession>A0A246GBN3</accession>
<evidence type="ECO:0000256" key="1">
    <source>
        <dbReference type="PROSITE-ProRule" id="PRU00169"/>
    </source>
</evidence>
<reference evidence="3 4" key="1">
    <citation type="journal article" date="2017" name="Infect. Genet. Evol.">
        <title>Comparative genome analysis of fish pathogen Flavobacterium columnare reveals extensive sequence diversity within the species.</title>
        <authorList>
            <person name="Kayansamruaj P."/>
            <person name="Dong H.T."/>
            <person name="Hirono I."/>
            <person name="Kondo H."/>
            <person name="Senapin S."/>
            <person name="Rodkhum C."/>
        </authorList>
    </citation>
    <scope>NUCLEOTIDE SEQUENCE [LARGE SCALE GENOMIC DNA]</scope>
    <source>
        <strain evidence="3 4">1214</strain>
    </source>
</reference>
<evidence type="ECO:0000313" key="4">
    <source>
        <dbReference type="Proteomes" id="UP000198034"/>
    </source>
</evidence>
<dbReference type="Pfam" id="PF00072">
    <property type="entry name" value="Response_reg"/>
    <property type="match status" value="1"/>
</dbReference>
<evidence type="ECO:0000259" key="2">
    <source>
        <dbReference type="PROSITE" id="PS50110"/>
    </source>
</evidence>
<dbReference type="AlphaFoldDB" id="A0A246GBN3"/>
<dbReference type="InterPro" id="IPR051015">
    <property type="entry name" value="EvgA-like"/>
</dbReference>